<keyword evidence="3" id="KW-1185">Reference proteome</keyword>
<keyword evidence="1" id="KW-1133">Transmembrane helix</keyword>
<sequence length="245" mass="28879">MFSKRKEIKEYKKQGYSVDYIGGFLGLFGLGGVLYYVETNKKYLKSISVGKDDNQYVYDFNGYEYLSRHKLNTKEEKLMSKAIAQLSIKGLKNFNGVKHIWDVGFLEQSFNIHRKDIDTVKLKLSFDEEGNLYYELELGWINIYKEYTGVKDFLNTVDNYLNFFYKDIVTSGLELKQVLYNTFMGGDYEFVVSPYNVVVYREVELIDIKKFYSDTYGIYSYGYGTNVHKPLQTIKYYLEYPMNEV</sequence>
<dbReference type="KEGG" id="vg:14013457"/>
<dbReference type="Proteomes" id="UP000002889">
    <property type="component" value="Segment"/>
</dbReference>
<proteinExistence type="predicted"/>
<dbReference type="GeneID" id="14013457"/>
<evidence type="ECO:0000313" key="2">
    <source>
        <dbReference type="EMBL" id="AFO70620.1"/>
    </source>
</evidence>
<name>I7DJS7_9CAUD</name>
<dbReference type="EMBL" id="JX194239">
    <property type="protein sequence ID" value="AFO70620.1"/>
    <property type="molecule type" value="Genomic_DNA"/>
</dbReference>
<feature type="transmembrane region" description="Helical" evidence="1">
    <location>
        <begin position="20"/>
        <end position="37"/>
    </location>
</feature>
<keyword evidence="1" id="KW-0812">Transmembrane</keyword>
<keyword evidence="1" id="KW-0472">Membrane</keyword>
<dbReference type="RefSeq" id="YP_007005508.1">
    <property type="nucleotide sequence ID" value="NC_019511.1"/>
</dbReference>
<organism evidence="2 3">
    <name type="scientific">Staphylococcus phage SA11</name>
    <dbReference type="NCBI Taxonomy" id="2927988"/>
    <lineage>
        <taxon>Viruses</taxon>
        <taxon>Duplodnaviria</taxon>
        <taxon>Heunggongvirae</taxon>
        <taxon>Uroviricota</taxon>
        <taxon>Caudoviricetes</taxon>
        <taxon>Herelleviridae</taxon>
        <taxon>Twortvirinae</taxon>
        <taxon>Silviavirus</taxon>
        <taxon>Silviavirus SA11</taxon>
    </lineage>
</organism>
<evidence type="ECO:0000256" key="1">
    <source>
        <dbReference type="SAM" id="Phobius"/>
    </source>
</evidence>
<protein>
    <submittedName>
        <fullName evidence="2">Uncharacterized protein</fullName>
    </submittedName>
</protein>
<accession>I7DJS7</accession>
<evidence type="ECO:0000313" key="3">
    <source>
        <dbReference type="Proteomes" id="UP000002889"/>
    </source>
</evidence>
<reference evidence="2 3" key="1">
    <citation type="journal article" date="2012" name="J. Virol.">
        <title>Complete Genome of Staphylococcus aureus Phage SA11.</title>
        <authorList>
            <person name="Kim M.S."/>
            <person name="Hyung H."/>
        </authorList>
    </citation>
    <scope>NUCLEOTIDE SEQUENCE [LARGE SCALE GENOMIC DNA]</scope>
</reference>